<dbReference type="Pfam" id="PF13361">
    <property type="entry name" value="UvrD_C"/>
    <property type="match status" value="1"/>
</dbReference>
<reference evidence="19" key="1">
    <citation type="submission" date="2016-11" db="EMBL/GenBank/DDBJ databases">
        <authorList>
            <person name="Varghese N."/>
            <person name="Submissions S."/>
        </authorList>
    </citation>
    <scope>NUCLEOTIDE SEQUENCE [LARGE SCALE GENOMIC DNA]</scope>
    <source>
        <strain evidence="19">DSM 29440</strain>
    </source>
</reference>
<dbReference type="InterPro" id="IPR014017">
    <property type="entry name" value="DNA_helicase_UvrD-like_C"/>
</dbReference>
<evidence type="ECO:0000256" key="6">
    <source>
        <dbReference type="ARBA" id="ARBA00022839"/>
    </source>
</evidence>
<dbReference type="Proteomes" id="UP000184932">
    <property type="component" value="Unassembled WGS sequence"/>
</dbReference>
<keyword evidence="9" id="KW-0234">DNA repair</keyword>
<evidence type="ECO:0000256" key="7">
    <source>
        <dbReference type="ARBA" id="ARBA00022840"/>
    </source>
</evidence>
<keyword evidence="5 15" id="KW-0347">Helicase</keyword>
<dbReference type="OrthoDB" id="9810135at2"/>
<gene>
    <name evidence="18" type="ORF">SAMN05444002_3456</name>
</gene>
<feature type="domain" description="UvrD-like helicase C-terminal" evidence="17">
    <location>
        <begin position="494"/>
        <end position="775"/>
    </location>
</feature>
<dbReference type="NCBIfam" id="TIGR02784">
    <property type="entry name" value="addA_alphas"/>
    <property type="match status" value="1"/>
</dbReference>
<dbReference type="GO" id="GO:0004527">
    <property type="term" value="F:exonuclease activity"/>
    <property type="evidence" value="ECO:0007669"/>
    <property type="project" value="UniProtKB-KW"/>
</dbReference>
<dbReference type="Gene3D" id="3.40.50.300">
    <property type="entry name" value="P-loop containing nucleotide triphosphate hydrolases"/>
    <property type="match status" value="4"/>
</dbReference>
<dbReference type="PROSITE" id="PS51198">
    <property type="entry name" value="UVRD_HELICASE_ATP_BIND"/>
    <property type="match status" value="1"/>
</dbReference>
<dbReference type="Gene3D" id="3.90.320.10">
    <property type="match status" value="1"/>
</dbReference>
<dbReference type="STRING" id="1217970.SAMN05444002_3456"/>
<dbReference type="GO" id="GO:0005829">
    <property type="term" value="C:cytosol"/>
    <property type="evidence" value="ECO:0007669"/>
    <property type="project" value="TreeGrafter"/>
</dbReference>
<dbReference type="InterPro" id="IPR014016">
    <property type="entry name" value="UvrD-like_ATP-bd"/>
</dbReference>
<evidence type="ECO:0000256" key="1">
    <source>
        <dbReference type="ARBA" id="ARBA00022722"/>
    </source>
</evidence>
<organism evidence="18 19">
    <name type="scientific">Vannielia litorea</name>
    <dbReference type="NCBI Taxonomy" id="1217970"/>
    <lineage>
        <taxon>Bacteria</taxon>
        <taxon>Pseudomonadati</taxon>
        <taxon>Pseudomonadota</taxon>
        <taxon>Alphaproteobacteria</taxon>
        <taxon>Rhodobacterales</taxon>
        <taxon>Paracoccaceae</taxon>
        <taxon>Vannielia</taxon>
    </lineage>
</organism>
<dbReference type="Pfam" id="PF00580">
    <property type="entry name" value="UvrD-helicase"/>
    <property type="match status" value="1"/>
</dbReference>
<keyword evidence="19" id="KW-1185">Reference proteome</keyword>
<dbReference type="InterPro" id="IPR014151">
    <property type="entry name" value="DNA_helicase_AddA"/>
</dbReference>
<dbReference type="GO" id="GO:0003677">
    <property type="term" value="F:DNA binding"/>
    <property type="evidence" value="ECO:0007669"/>
    <property type="project" value="UniProtKB-KW"/>
</dbReference>
<accession>A0A1N6HKE4</accession>
<evidence type="ECO:0000256" key="9">
    <source>
        <dbReference type="ARBA" id="ARBA00023204"/>
    </source>
</evidence>
<evidence type="ECO:0000256" key="5">
    <source>
        <dbReference type="ARBA" id="ARBA00022806"/>
    </source>
</evidence>
<keyword evidence="8" id="KW-0238">DNA-binding</keyword>
<dbReference type="EC" id="5.6.2.4" evidence="12"/>
<dbReference type="InterPro" id="IPR027417">
    <property type="entry name" value="P-loop_NTPase"/>
</dbReference>
<keyword evidence="7 15" id="KW-0067">ATP-binding</keyword>
<comment type="catalytic activity">
    <reaction evidence="14">
        <text>ATP + H2O = ADP + phosphate + H(+)</text>
        <dbReference type="Rhea" id="RHEA:13065"/>
        <dbReference type="ChEBI" id="CHEBI:15377"/>
        <dbReference type="ChEBI" id="CHEBI:15378"/>
        <dbReference type="ChEBI" id="CHEBI:30616"/>
        <dbReference type="ChEBI" id="CHEBI:43474"/>
        <dbReference type="ChEBI" id="CHEBI:456216"/>
        <dbReference type="EC" id="5.6.2.4"/>
    </reaction>
</comment>
<dbReference type="GO" id="GO:0033202">
    <property type="term" value="C:DNA helicase complex"/>
    <property type="evidence" value="ECO:0007669"/>
    <property type="project" value="TreeGrafter"/>
</dbReference>
<keyword evidence="1" id="KW-0540">Nuclease</keyword>
<keyword evidence="2 15" id="KW-0547">Nucleotide-binding</keyword>
<dbReference type="RefSeq" id="WP_074257358.1">
    <property type="nucleotide sequence ID" value="NZ_FSRL01000001.1"/>
</dbReference>
<feature type="domain" description="UvrD-like helicase ATP-binding" evidence="16">
    <location>
        <begin position="4"/>
        <end position="474"/>
    </location>
</feature>
<evidence type="ECO:0000256" key="4">
    <source>
        <dbReference type="ARBA" id="ARBA00022801"/>
    </source>
</evidence>
<evidence type="ECO:0000256" key="12">
    <source>
        <dbReference type="ARBA" id="ARBA00034808"/>
    </source>
</evidence>
<dbReference type="PROSITE" id="PS51217">
    <property type="entry name" value="UVRD_HELICASE_CTER"/>
    <property type="match status" value="1"/>
</dbReference>
<protein>
    <recommendedName>
        <fullName evidence="12">DNA 3'-5' helicase</fullName>
        <ecNumber evidence="12">5.6.2.4</ecNumber>
    </recommendedName>
    <alternativeName>
        <fullName evidence="13">DNA 3'-5' helicase II</fullName>
    </alternativeName>
</protein>
<dbReference type="GO" id="GO:0005524">
    <property type="term" value="F:ATP binding"/>
    <property type="evidence" value="ECO:0007669"/>
    <property type="project" value="UniProtKB-UniRule"/>
</dbReference>
<dbReference type="Gene3D" id="1.10.486.10">
    <property type="entry name" value="PCRA, domain 4"/>
    <property type="match status" value="1"/>
</dbReference>
<dbReference type="InterPro" id="IPR011604">
    <property type="entry name" value="PDDEXK-like_dom_sf"/>
</dbReference>
<evidence type="ECO:0000259" key="16">
    <source>
        <dbReference type="PROSITE" id="PS51198"/>
    </source>
</evidence>
<keyword evidence="10" id="KW-0413">Isomerase</keyword>
<evidence type="ECO:0000313" key="19">
    <source>
        <dbReference type="Proteomes" id="UP000184932"/>
    </source>
</evidence>
<comment type="catalytic activity">
    <reaction evidence="11">
        <text>Couples ATP hydrolysis with the unwinding of duplex DNA by translocating in the 3'-5' direction.</text>
        <dbReference type="EC" id="5.6.2.4"/>
    </reaction>
</comment>
<dbReference type="SUPFAM" id="SSF52540">
    <property type="entry name" value="P-loop containing nucleoside triphosphate hydrolases"/>
    <property type="match status" value="1"/>
</dbReference>
<keyword evidence="4 15" id="KW-0378">Hydrolase</keyword>
<evidence type="ECO:0000256" key="15">
    <source>
        <dbReference type="PROSITE-ProRule" id="PRU00560"/>
    </source>
</evidence>
<dbReference type="InterPro" id="IPR011335">
    <property type="entry name" value="Restrct_endonuc-II-like"/>
</dbReference>
<dbReference type="InterPro" id="IPR038726">
    <property type="entry name" value="PDDEXK_AddAB-type"/>
</dbReference>
<name>A0A1N6HKE4_9RHOB</name>
<sequence length="1117" mass="121082">MNAPNPASAAQIQAAEPDLSTWLSANAGSGKTRVLTDRVARLLLRDVAPQNILCLTFTKAAAAEMQNRLFARLGSWSMLDDDKLGEALASVGEPGATPDRLAKARRLFARAIETPGGLKIQTIHSFCSATLRRFPLEAGVPPGFTELDDLSAKARLREALDHVAESDPQTFDAFAALFSGLEVESFCARLAGQREAFADAVDFETISAQLGLPQGYGDAQLIAEVFLGGEDELLSAVVPFLLAGSSNDAKAGAELADLPPDRLAALAVLDKRLVGQSGQSAGAARIGSFPTKATREKLPPDLLARLESLMLRVADVHDRAKQLRLAQRSHTLNRFAQAFLPAYEAAKAARGDLDFDDLIFKTRDLLTNEGVADWVLFRLDGGIDHILVDEAQDTGPAQWQVIELISREISSGSGRREAGERTIFVVGDKKQSIYGFQGADPDGFERMANIFTERLAQFGAPPQRRELLYSFRSAAPILRVVDEAFPHDPRAMGGALTHIAFHEAMPGRVDLWPFIPKPPKTEDDTPWFNPVDMVAADDPQVQLAQRIASEIVRMQAEERLFDHVDGAYTPRRITDGDILILVQRRALIFHEVIRACKAAGLEVAGADRVKLAEAMAVKDLLALLSFLDTPDDDLSLAAALRSPLFDWSEDALYRLAQPRDGKLWEALRHSGAAGEPALSILTDLRNHAGFLRPYELLERILTHHEGRPRLLARLGVEAEESIDLLLSTALGYEQAETPSLTGFLAWMEASEIDIKRGQESGGRAIRVMTVHGAKGLEAPIVILAESGDRVPPREDGAVLLEGMSPLWKPSKPDTPADILPHLEALKARQEEERLRLQYVAMTRAEQWLIVCGAGEAKEDKENWYRRTESALERVGAVTHLFPFGAGKRYQNARPEGADKLETRAMSDTGITLPAFALAPVPSPARPAQILSPSALPGPKTLPAEGAGNPDAMARGSALHLLLEHLPAVAPEHRASRAAQLLASHAPASDPEVIDEALAVLDAPDLAPWFSGEALVEVSISAQLPELNGQPMQGIIDRLIVTETTVLAIDYKSNVIVPVRIEDTPTGLLAQMGAYASALSQVYPQHGVQTALLWTSLPRLDLLPHDLVTNALKATASA</sequence>
<evidence type="ECO:0000259" key="17">
    <source>
        <dbReference type="PROSITE" id="PS51217"/>
    </source>
</evidence>
<dbReference type="InterPro" id="IPR000212">
    <property type="entry name" value="DNA_helicase_UvrD/REP"/>
</dbReference>
<dbReference type="GO" id="GO:0000725">
    <property type="term" value="P:recombinational repair"/>
    <property type="evidence" value="ECO:0007669"/>
    <property type="project" value="TreeGrafter"/>
</dbReference>
<keyword evidence="3" id="KW-0227">DNA damage</keyword>
<dbReference type="AlphaFoldDB" id="A0A1N6HKE4"/>
<evidence type="ECO:0000313" key="18">
    <source>
        <dbReference type="EMBL" id="SIO20213.1"/>
    </source>
</evidence>
<keyword evidence="6" id="KW-0269">Exonuclease</keyword>
<feature type="binding site" evidence="15">
    <location>
        <begin position="25"/>
        <end position="32"/>
    </location>
    <ligand>
        <name>ATP</name>
        <dbReference type="ChEBI" id="CHEBI:30616"/>
    </ligand>
</feature>
<evidence type="ECO:0000256" key="3">
    <source>
        <dbReference type="ARBA" id="ARBA00022763"/>
    </source>
</evidence>
<proteinExistence type="predicted"/>
<dbReference type="SUPFAM" id="SSF52980">
    <property type="entry name" value="Restriction endonuclease-like"/>
    <property type="match status" value="1"/>
</dbReference>
<evidence type="ECO:0000256" key="13">
    <source>
        <dbReference type="ARBA" id="ARBA00034923"/>
    </source>
</evidence>
<dbReference type="GO" id="GO:0043138">
    <property type="term" value="F:3'-5' DNA helicase activity"/>
    <property type="evidence" value="ECO:0007669"/>
    <property type="project" value="UniProtKB-EC"/>
</dbReference>
<evidence type="ECO:0000256" key="10">
    <source>
        <dbReference type="ARBA" id="ARBA00023235"/>
    </source>
</evidence>
<evidence type="ECO:0000256" key="2">
    <source>
        <dbReference type="ARBA" id="ARBA00022741"/>
    </source>
</evidence>
<dbReference type="Pfam" id="PF12705">
    <property type="entry name" value="PDDEXK_1"/>
    <property type="match status" value="1"/>
</dbReference>
<evidence type="ECO:0000256" key="11">
    <source>
        <dbReference type="ARBA" id="ARBA00034617"/>
    </source>
</evidence>
<evidence type="ECO:0000256" key="8">
    <source>
        <dbReference type="ARBA" id="ARBA00023125"/>
    </source>
</evidence>
<dbReference type="PANTHER" id="PTHR11070:SF2">
    <property type="entry name" value="ATP-DEPENDENT DNA HELICASE SRS2"/>
    <property type="match status" value="1"/>
</dbReference>
<evidence type="ECO:0000256" key="14">
    <source>
        <dbReference type="ARBA" id="ARBA00048988"/>
    </source>
</evidence>
<dbReference type="PANTHER" id="PTHR11070">
    <property type="entry name" value="UVRD / RECB / PCRA DNA HELICASE FAMILY MEMBER"/>
    <property type="match status" value="1"/>
</dbReference>
<dbReference type="EMBL" id="FSRL01000001">
    <property type="protein sequence ID" value="SIO20213.1"/>
    <property type="molecule type" value="Genomic_DNA"/>
</dbReference>